<organism evidence="1">
    <name type="scientific">marine sediment metagenome</name>
    <dbReference type="NCBI Taxonomy" id="412755"/>
    <lineage>
        <taxon>unclassified sequences</taxon>
        <taxon>metagenomes</taxon>
        <taxon>ecological metagenomes</taxon>
    </lineage>
</organism>
<gene>
    <name evidence="1" type="ORF">LCGC14_0388030</name>
</gene>
<evidence type="ECO:0000313" key="1">
    <source>
        <dbReference type="EMBL" id="KKN74761.1"/>
    </source>
</evidence>
<name>A0A0F9VMS8_9ZZZZ</name>
<dbReference type="AlphaFoldDB" id="A0A0F9VMS8"/>
<reference evidence="1" key="1">
    <citation type="journal article" date="2015" name="Nature">
        <title>Complex archaea that bridge the gap between prokaryotes and eukaryotes.</title>
        <authorList>
            <person name="Spang A."/>
            <person name="Saw J.H."/>
            <person name="Jorgensen S.L."/>
            <person name="Zaremba-Niedzwiedzka K."/>
            <person name="Martijn J."/>
            <person name="Lind A.E."/>
            <person name="van Eijk R."/>
            <person name="Schleper C."/>
            <person name="Guy L."/>
            <person name="Ettema T.J."/>
        </authorList>
    </citation>
    <scope>NUCLEOTIDE SEQUENCE</scope>
</reference>
<dbReference type="EMBL" id="LAZR01000321">
    <property type="protein sequence ID" value="KKN74761.1"/>
    <property type="molecule type" value="Genomic_DNA"/>
</dbReference>
<proteinExistence type="predicted"/>
<comment type="caution">
    <text evidence="1">The sequence shown here is derived from an EMBL/GenBank/DDBJ whole genome shotgun (WGS) entry which is preliminary data.</text>
</comment>
<accession>A0A0F9VMS8</accession>
<sequence length="95" mass="10908">MTDKQLLSTALDFRRGVIENKKSTNWCYAISAPLEGYLNFIGVYCELTIGYIGDTEHFWITLPNGRILDPTADQFSDDMPKVYLGRIPNNYKQKL</sequence>
<protein>
    <submittedName>
        <fullName evidence="1">Uncharacterized protein</fullName>
    </submittedName>
</protein>